<dbReference type="RefSeq" id="WP_203656246.1">
    <property type="nucleotide sequence ID" value="NZ_BONR01000004.1"/>
</dbReference>
<dbReference type="InterPro" id="IPR011251">
    <property type="entry name" value="Luciferase-like_dom"/>
</dbReference>
<evidence type="ECO:0000259" key="3">
    <source>
        <dbReference type="Pfam" id="PF00296"/>
    </source>
</evidence>
<dbReference type="GO" id="GO:0004497">
    <property type="term" value="F:monooxygenase activity"/>
    <property type="evidence" value="ECO:0007669"/>
    <property type="project" value="UniProtKB-KW"/>
</dbReference>
<dbReference type="InterPro" id="IPR022290">
    <property type="entry name" value="LLM_Atu2307-like"/>
</dbReference>
<keyword evidence="2" id="KW-0503">Monooxygenase</keyword>
<dbReference type="GO" id="GO:0016705">
    <property type="term" value="F:oxidoreductase activity, acting on paired donors, with incorporation or reduction of molecular oxygen"/>
    <property type="evidence" value="ECO:0007669"/>
    <property type="project" value="InterPro"/>
</dbReference>
<sequence length="348" mass="37672">MTDVRFGIETFGDLPLHDSGEPMSHAASLRQVVDEAALADDVGIDAVALGEHHRADFAISSPEMVLSAIASRTERVTLGSAVTVLSSDDPVRVFQRFSTLDAVSNGRAEVILGRGSFTESFPLFGYDLADYEVLFEEKLDLFSQLLTEKPVTWEGTTRSALHEADVYPKTDSGSLTTWVGVGGSPQSVLRTAKYGFRLMLAIIGGAPERFAPYVDLYRRATEQLGTSAHPVGMHSHGFIAPTDEEARESYYPGYKAMMDRIGAERGWPPLARSSYDSEIDHGSLYVGSPETVARKMAAAITAIDAGRFDLVYTGGGAVPASQRMRAVELYGTEVIPRIKELLADGGSR</sequence>
<organism evidence="4 5">
    <name type="scientific">Demequina activiva</name>
    <dbReference type="NCBI Taxonomy" id="1582364"/>
    <lineage>
        <taxon>Bacteria</taxon>
        <taxon>Bacillati</taxon>
        <taxon>Actinomycetota</taxon>
        <taxon>Actinomycetes</taxon>
        <taxon>Micrococcales</taxon>
        <taxon>Demequinaceae</taxon>
        <taxon>Demequina</taxon>
    </lineage>
</organism>
<dbReference type="SUPFAM" id="SSF51679">
    <property type="entry name" value="Bacterial luciferase-like"/>
    <property type="match status" value="1"/>
</dbReference>
<evidence type="ECO:0000256" key="1">
    <source>
        <dbReference type="ARBA" id="ARBA00023002"/>
    </source>
</evidence>
<dbReference type="InterPro" id="IPR036661">
    <property type="entry name" value="Luciferase-like_sf"/>
</dbReference>
<name>A0A919Q5V4_9MICO</name>
<dbReference type="GO" id="GO:0005829">
    <property type="term" value="C:cytosol"/>
    <property type="evidence" value="ECO:0007669"/>
    <property type="project" value="TreeGrafter"/>
</dbReference>
<gene>
    <name evidence="4" type="ORF">Dac01nite_18400</name>
</gene>
<protein>
    <submittedName>
        <fullName evidence="4">Oxidoreductase</fullName>
    </submittedName>
</protein>
<accession>A0A919Q5V4</accession>
<proteinExistence type="predicted"/>
<evidence type="ECO:0000313" key="4">
    <source>
        <dbReference type="EMBL" id="GIG55088.1"/>
    </source>
</evidence>
<dbReference type="AlphaFoldDB" id="A0A919Q5V4"/>
<dbReference type="NCBIfam" id="TIGR03858">
    <property type="entry name" value="LLM_2I7G"/>
    <property type="match status" value="1"/>
</dbReference>
<dbReference type="PANTHER" id="PTHR30137">
    <property type="entry name" value="LUCIFERASE-LIKE MONOOXYGENASE"/>
    <property type="match status" value="1"/>
</dbReference>
<evidence type="ECO:0000256" key="2">
    <source>
        <dbReference type="ARBA" id="ARBA00023033"/>
    </source>
</evidence>
<feature type="domain" description="Luciferase-like" evidence="3">
    <location>
        <begin position="21"/>
        <end position="299"/>
    </location>
</feature>
<dbReference type="InterPro" id="IPR050766">
    <property type="entry name" value="Bact_Lucif_Oxidored"/>
</dbReference>
<reference evidence="4" key="1">
    <citation type="submission" date="2021-01" db="EMBL/GenBank/DDBJ databases">
        <title>Whole genome shotgun sequence of Demequina activiva NBRC 110675.</title>
        <authorList>
            <person name="Komaki H."/>
            <person name="Tamura T."/>
        </authorList>
    </citation>
    <scope>NUCLEOTIDE SEQUENCE</scope>
    <source>
        <strain evidence="4">NBRC 110675</strain>
    </source>
</reference>
<dbReference type="EMBL" id="BONR01000004">
    <property type="protein sequence ID" value="GIG55088.1"/>
    <property type="molecule type" value="Genomic_DNA"/>
</dbReference>
<keyword evidence="1" id="KW-0560">Oxidoreductase</keyword>
<dbReference type="PANTHER" id="PTHR30137:SF8">
    <property type="entry name" value="BLR5498 PROTEIN"/>
    <property type="match status" value="1"/>
</dbReference>
<dbReference type="Pfam" id="PF00296">
    <property type="entry name" value="Bac_luciferase"/>
    <property type="match status" value="1"/>
</dbReference>
<keyword evidence="5" id="KW-1185">Reference proteome</keyword>
<comment type="caution">
    <text evidence="4">The sequence shown here is derived from an EMBL/GenBank/DDBJ whole genome shotgun (WGS) entry which is preliminary data.</text>
</comment>
<dbReference type="Proteomes" id="UP000652354">
    <property type="component" value="Unassembled WGS sequence"/>
</dbReference>
<dbReference type="Gene3D" id="3.20.20.30">
    <property type="entry name" value="Luciferase-like domain"/>
    <property type="match status" value="1"/>
</dbReference>
<evidence type="ECO:0000313" key="5">
    <source>
        <dbReference type="Proteomes" id="UP000652354"/>
    </source>
</evidence>